<feature type="non-terminal residue" evidence="2">
    <location>
        <position position="137"/>
    </location>
</feature>
<protein>
    <submittedName>
        <fullName evidence="2">DUF1735 domain-containing protein</fullName>
    </submittedName>
</protein>
<dbReference type="EMBL" id="VWFO01000865">
    <property type="protein sequence ID" value="KAA4642993.1"/>
    <property type="molecule type" value="Genomic_DNA"/>
</dbReference>
<accession>A0A642C1K9</accession>
<reference evidence="2 3" key="1">
    <citation type="journal article" date="2019" name="Nat. Med.">
        <title>A library of human gut bacterial isolates paired with longitudinal multiomics data enables mechanistic microbiome research.</title>
        <authorList>
            <person name="Poyet M."/>
            <person name="Groussin M."/>
            <person name="Gibbons S.M."/>
            <person name="Avila-Pacheco J."/>
            <person name="Jiang X."/>
            <person name="Kearney S.M."/>
            <person name="Perrotta A.R."/>
            <person name="Berdy B."/>
            <person name="Zhao S."/>
            <person name="Lieberman T.D."/>
            <person name="Swanson P.K."/>
            <person name="Smith M."/>
            <person name="Roesemann S."/>
            <person name="Alexander J.E."/>
            <person name="Rich S.A."/>
            <person name="Livny J."/>
            <person name="Vlamakis H."/>
            <person name="Clish C."/>
            <person name="Bullock K."/>
            <person name="Deik A."/>
            <person name="Scott J."/>
            <person name="Pierce K.A."/>
            <person name="Xavier R.J."/>
            <person name="Alm E.J."/>
        </authorList>
    </citation>
    <scope>NUCLEOTIDE SEQUENCE [LARGE SCALE GENOMIC DNA]</scope>
    <source>
        <strain evidence="2 3">BIOML-A14</strain>
    </source>
</reference>
<organism evidence="2 3">
    <name type="scientific">Bacteroides ovatus</name>
    <dbReference type="NCBI Taxonomy" id="28116"/>
    <lineage>
        <taxon>Bacteria</taxon>
        <taxon>Pseudomonadati</taxon>
        <taxon>Bacteroidota</taxon>
        <taxon>Bacteroidia</taxon>
        <taxon>Bacteroidales</taxon>
        <taxon>Bacteroidaceae</taxon>
        <taxon>Bacteroides</taxon>
    </lineage>
</organism>
<evidence type="ECO:0000259" key="1">
    <source>
        <dbReference type="Pfam" id="PF08522"/>
    </source>
</evidence>
<dbReference type="AlphaFoldDB" id="A0A642C1K9"/>
<comment type="caution">
    <text evidence="2">The sequence shown here is derived from an EMBL/GenBank/DDBJ whole genome shotgun (WGS) entry which is preliminary data.</text>
</comment>
<evidence type="ECO:0000313" key="3">
    <source>
        <dbReference type="Proteomes" id="UP000435985"/>
    </source>
</evidence>
<proteinExistence type="predicted"/>
<dbReference type="InterPro" id="IPR013728">
    <property type="entry name" value="BT_3987-like_N"/>
</dbReference>
<sequence>MDINMKKHKTIQFIVAALFIASACTDDRDNLMVNDQIGLLHSTYTETEIFRGMDTPYQLFVIKSGKGKQETEVSISVDETVLQSYNTDNGTSIQLLPSDCYTILQPALRLNDSDYRKAFDIKWNADRLSDLLSTGKE</sequence>
<gene>
    <name evidence="2" type="ORF">F3B98_34140</name>
</gene>
<dbReference type="PROSITE" id="PS51257">
    <property type="entry name" value="PROKAR_LIPOPROTEIN"/>
    <property type="match status" value="1"/>
</dbReference>
<evidence type="ECO:0000313" key="2">
    <source>
        <dbReference type="EMBL" id="KAA4642993.1"/>
    </source>
</evidence>
<dbReference type="Gene3D" id="2.60.40.1740">
    <property type="entry name" value="hypothetical protein (bacova_03559)"/>
    <property type="match status" value="1"/>
</dbReference>
<dbReference type="Pfam" id="PF08522">
    <property type="entry name" value="BT_3987-like_N"/>
    <property type="match status" value="1"/>
</dbReference>
<dbReference type="Proteomes" id="UP000435985">
    <property type="component" value="Unassembled WGS sequence"/>
</dbReference>
<feature type="domain" description="BT-3987-like N-terminal" evidence="1">
    <location>
        <begin position="44"/>
        <end position="129"/>
    </location>
</feature>
<name>A0A642C1K9_BACOV</name>